<evidence type="ECO:0000256" key="1">
    <source>
        <dbReference type="SAM" id="Coils"/>
    </source>
</evidence>
<feature type="transmembrane region" description="Helical" evidence="2">
    <location>
        <begin position="88"/>
        <end position="107"/>
    </location>
</feature>
<feature type="coiled-coil region" evidence="1">
    <location>
        <begin position="122"/>
        <end position="150"/>
    </location>
</feature>
<evidence type="ECO:0000313" key="4">
    <source>
        <dbReference type="Proteomes" id="UP000185746"/>
    </source>
</evidence>
<dbReference type="Pfam" id="PF19539">
    <property type="entry name" value="DUF6063"/>
    <property type="match status" value="1"/>
</dbReference>
<sequence>MRYSEEKVVSAFKLYLDLARDGVVGSDWSTLYKADDDVRDLLDLFAKEVSCVNIPVGSELFLIPETRLSPFHVSNDYLKRTYFSSRAVNADIYLLYFATLILFGFFYDSYQSTETTRDFIRLEDWVREVHDKIEALKEHDEETLKKEEQEFSYNWTLIIEKWDAMDDLRESAKRQTGNTISRMSFIDGVKRFLIDQQLVKEIGNMEVTLTEKAKTIIQKYFMDLEYNKGIFEFIYETEQGDVDADN</sequence>
<dbReference type="RefSeq" id="WP_075528911.1">
    <property type="nucleotide sequence ID" value="NZ_CP017560.1"/>
</dbReference>
<protein>
    <submittedName>
        <fullName evidence="3">Non-ribosomal peptide synthetase module</fullName>
    </submittedName>
</protein>
<keyword evidence="2" id="KW-0812">Transmembrane</keyword>
<proteinExistence type="predicted"/>
<dbReference type="KEGG" id="surl:BI350_15160"/>
<keyword evidence="2" id="KW-1133">Transmembrane helix</keyword>
<dbReference type="InterPro" id="IPR045707">
    <property type="entry name" value="DUF6063"/>
</dbReference>
<evidence type="ECO:0000313" key="3">
    <source>
        <dbReference type="EMBL" id="AOV08749.1"/>
    </source>
</evidence>
<evidence type="ECO:0000256" key="2">
    <source>
        <dbReference type="SAM" id="Phobius"/>
    </source>
</evidence>
<reference evidence="3 4" key="1">
    <citation type="submission" date="2016-09" db="EMBL/GenBank/DDBJ databases">
        <title>Complete genome sequence of the Lysinibacillus sphaericus LMG 22257, a specie of Bacillus with ureolytic activity that can effectively biodeposit calcium carbonate.</title>
        <authorList>
            <person name="Yan W."/>
        </authorList>
    </citation>
    <scope>NUCLEOTIDE SEQUENCE [LARGE SCALE GENOMIC DNA]</scope>
    <source>
        <strain evidence="3 4">LMG 22257</strain>
    </source>
</reference>
<keyword evidence="2" id="KW-0472">Membrane</keyword>
<accession>A0A1D8JJ66</accession>
<gene>
    <name evidence="3" type="ORF">BI350_15160</name>
</gene>
<dbReference type="EMBL" id="CP017560">
    <property type="protein sequence ID" value="AOV08749.1"/>
    <property type="molecule type" value="Genomic_DNA"/>
</dbReference>
<organism evidence="3 4">
    <name type="scientific">Sporosarcina ureilytica</name>
    <dbReference type="NCBI Taxonomy" id="298596"/>
    <lineage>
        <taxon>Bacteria</taxon>
        <taxon>Bacillati</taxon>
        <taxon>Bacillota</taxon>
        <taxon>Bacilli</taxon>
        <taxon>Bacillales</taxon>
        <taxon>Caryophanaceae</taxon>
        <taxon>Sporosarcina</taxon>
    </lineage>
</organism>
<dbReference type="AlphaFoldDB" id="A0A1D8JJ66"/>
<name>A0A1D8JJ66_9BACL</name>
<keyword evidence="1" id="KW-0175">Coiled coil</keyword>
<keyword evidence="4" id="KW-1185">Reference proteome</keyword>
<dbReference type="Proteomes" id="UP000185746">
    <property type="component" value="Chromosome"/>
</dbReference>